<comment type="caution">
    <text evidence="5">The sequence shown here is derived from an EMBL/GenBank/DDBJ whole genome shotgun (WGS) entry which is preliminary data.</text>
</comment>
<dbReference type="Gene3D" id="3.40.30.10">
    <property type="entry name" value="Glutaredoxin"/>
    <property type="match status" value="1"/>
</dbReference>
<feature type="domain" description="GST C-terminal" evidence="4">
    <location>
        <begin position="91"/>
        <end position="227"/>
    </location>
</feature>
<dbReference type="SFLD" id="SFLDG01153">
    <property type="entry name" value="Main.4:_Theta-like"/>
    <property type="match status" value="1"/>
</dbReference>
<proteinExistence type="inferred from homology"/>
<keyword evidence="1" id="KW-0808">Transferase</keyword>
<dbReference type="InterPro" id="IPR004046">
    <property type="entry name" value="GST_C"/>
</dbReference>
<organism evidence="5 6">
    <name type="scientific">Euplotes crassus</name>
    <dbReference type="NCBI Taxonomy" id="5936"/>
    <lineage>
        <taxon>Eukaryota</taxon>
        <taxon>Sar</taxon>
        <taxon>Alveolata</taxon>
        <taxon>Ciliophora</taxon>
        <taxon>Intramacronucleata</taxon>
        <taxon>Spirotrichea</taxon>
        <taxon>Hypotrichia</taxon>
        <taxon>Euplotida</taxon>
        <taxon>Euplotidae</taxon>
        <taxon>Moneuplotes</taxon>
    </lineage>
</organism>
<dbReference type="FunFam" id="1.20.1050.10:FF:000039">
    <property type="entry name" value="Glutathione S-transferase theta-1"/>
    <property type="match status" value="1"/>
</dbReference>
<evidence type="ECO:0000256" key="2">
    <source>
        <dbReference type="RuleBase" id="RU003494"/>
    </source>
</evidence>
<dbReference type="InterPro" id="IPR004045">
    <property type="entry name" value="Glutathione_S-Trfase_N"/>
</dbReference>
<evidence type="ECO:0000313" key="5">
    <source>
        <dbReference type="EMBL" id="CAI2379986.1"/>
    </source>
</evidence>
<dbReference type="PANTHER" id="PTHR44750">
    <property type="entry name" value="GLUTATHIONE S-TRANSFERASE T1-RELATED"/>
    <property type="match status" value="1"/>
</dbReference>
<evidence type="ECO:0000259" key="3">
    <source>
        <dbReference type="PROSITE" id="PS50404"/>
    </source>
</evidence>
<dbReference type="AlphaFoldDB" id="A0AAD2D4W3"/>
<evidence type="ECO:0008006" key="7">
    <source>
        <dbReference type="Google" id="ProtNLM"/>
    </source>
</evidence>
<evidence type="ECO:0000313" key="6">
    <source>
        <dbReference type="Proteomes" id="UP001295684"/>
    </source>
</evidence>
<dbReference type="PANTHER" id="PTHR44750:SF1">
    <property type="entry name" value="GLUTATHIONE S-TRANSFERASE T1-RELATED"/>
    <property type="match status" value="1"/>
</dbReference>
<dbReference type="SUPFAM" id="SSF52833">
    <property type="entry name" value="Thioredoxin-like"/>
    <property type="match status" value="1"/>
</dbReference>
<dbReference type="InterPro" id="IPR043377">
    <property type="entry name" value="GSTT1/2/3"/>
</dbReference>
<name>A0AAD2D4W3_EUPCR</name>
<protein>
    <recommendedName>
        <fullName evidence="7">Glutathione S-transferase</fullName>
    </recommendedName>
</protein>
<dbReference type="SUPFAM" id="SSF47616">
    <property type="entry name" value="GST C-terminal domain-like"/>
    <property type="match status" value="1"/>
</dbReference>
<dbReference type="Pfam" id="PF02798">
    <property type="entry name" value="GST_N"/>
    <property type="match status" value="1"/>
</dbReference>
<dbReference type="InterPro" id="IPR010987">
    <property type="entry name" value="Glutathione-S-Trfase_C-like"/>
</dbReference>
<feature type="domain" description="GST N-terminal" evidence="3">
    <location>
        <begin position="4"/>
        <end position="85"/>
    </location>
</feature>
<dbReference type="PROSITE" id="PS50404">
    <property type="entry name" value="GST_NTER"/>
    <property type="match status" value="1"/>
</dbReference>
<evidence type="ECO:0000259" key="4">
    <source>
        <dbReference type="PROSITE" id="PS50405"/>
    </source>
</evidence>
<gene>
    <name evidence="5" type="ORF">ECRASSUSDP1_LOCUS21410</name>
</gene>
<dbReference type="Gene3D" id="1.20.1050.10">
    <property type="match status" value="1"/>
</dbReference>
<dbReference type="EMBL" id="CAMPGE010021882">
    <property type="protein sequence ID" value="CAI2379986.1"/>
    <property type="molecule type" value="Genomic_DNA"/>
</dbReference>
<sequence>MESTPVKLYVDDGSQPSRACMIFCEMNNIPYEKVETRILKAQHKTEEFKKINPLGQVPVLQDGEHYFRESHAILKYLHSTRNCPDHWYPSDAIKRARVDELLDWHHCFLRQGAGNTVFKTLFGPKIGMKFSEGEIEWHKTILSYSLHMLDSKFLGNHKFLLSDELTIADLSIFCELTSLGFLSMDFSEYPNIKTWYSAIDSIEEVSKVCKPVKKFIKMFNNQLKAKI</sequence>
<dbReference type="GO" id="GO:0016740">
    <property type="term" value="F:transferase activity"/>
    <property type="evidence" value="ECO:0007669"/>
    <property type="project" value="UniProtKB-KW"/>
</dbReference>
<comment type="similarity">
    <text evidence="2">Belongs to the GST superfamily.</text>
</comment>
<evidence type="ECO:0000256" key="1">
    <source>
        <dbReference type="ARBA" id="ARBA00022679"/>
    </source>
</evidence>
<dbReference type="InterPro" id="IPR036282">
    <property type="entry name" value="Glutathione-S-Trfase_C_sf"/>
</dbReference>
<dbReference type="InterPro" id="IPR040079">
    <property type="entry name" value="Glutathione_S-Trfase"/>
</dbReference>
<reference evidence="5" key="1">
    <citation type="submission" date="2023-07" db="EMBL/GenBank/DDBJ databases">
        <authorList>
            <consortium name="AG Swart"/>
            <person name="Singh M."/>
            <person name="Singh A."/>
            <person name="Seah K."/>
            <person name="Emmerich C."/>
        </authorList>
    </citation>
    <scope>NUCLEOTIDE SEQUENCE</scope>
    <source>
        <strain evidence="5">DP1</strain>
    </source>
</reference>
<dbReference type="PROSITE" id="PS50405">
    <property type="entry name" value="GST_CTER"/>
    <property type="match status" value="1"/>
</dbReference>
<dbReference type="SFLD" id="SFLDS00019">
    <property type="entry name" value="Glutathione_Transferase_(cytos"/>
    <property type="match status" value="1"/>
</dbReference>
<dbReference type="Proteomes" id="UP001295684">
    <property type="component" value="Unassembled WGS sequence"/>
</dbReference>
<dbReference type="InterPro" id="IPR036249">
    <property type="entry name" value="Thioredoxin-like_sf"/>
</dbReference>
<dbReference type="Pfam" id="PF00043">
    <property type="entry name" value="GST_C"/>
    <property type="match status" value="1"/>
</dbReference>
<keyword evidence="6" id="KW-1185">Reference proteome</keyword>
<accession>A0AAD2D4W3</accession>
<dbReference type="SFLD" id="SFLDG00358">
    <property type="entry name" value="Main_(cytGST)"/>
    <property type="match status" value="1"/>
</dbReference>